<dbReference type="InterPro" id="IPR050266">
    <property type="entry name" value="AB_hydrolase_sf"/>
</dbReference>
<dbReference type="SUPFAM" id="SSF53474">
    <property type="entry name" value="alpha/beta-Hydrolases"/>
    <property type="match status" value="1"/>
</dbReference>
<dbReference type="Gene3D" id="3.40.50.1820">
    <property type="entry name" value="alpha/beta hydrolase"/>
    <property type="match status" value="2"/>
</dbReference>
<feature type="domain" description="Peptidase S33 tripeptidyl aminopeptidase-like C-terminal" evidence="2">
    <location>
        <begin position="402"/>
        <end position="493"/>
    </location>
</feature>
<gene>
    <name evidence="3" type="ORF">WN67_15475</name>
</gene>
<dbReference type="OrthoDB" id="9796770at2"/>
<protein>
    <recommendedName>
        <fullName evidence="5">Alpha/beta hydrolase</fullName>
    </recommendedName>
</protein>
<evidence type="ECO:0000259" key="1">
    <source>
        <dbReference type="Pfam" id="PF00561"/>
    </source>
</evidence>
<dbReference type="AlphaFoldDB" id="A0A0M2K2C9"/>
<dbReference type="PANTHER" id="PTHR43798:SF27">
    <property type="entry name" value="HYDROLASE ALPHA_BETA HYDROLASE FOLD FAMILY"/>
    <property type="match status" value="1"/>
</dbReference>
<dbReference type="RefSeq" id="WP_046363948.1">
    <property type="nucleotide sequence ID" value="NZ_CALTXN010000004.1"/>
</dbReference>
<sequence>MATVWRLTCRLGFVVALVAVLTAVVHVAGRGAPASTAAPPPAVPSAKPHWCPDIDGHATECGVVARPLVDGMPELGHVDVGYALVRHSGHNPRAAGTLMANPGGPGVATIDYGTDVVATTESLLEDYDVLLIDARGTGESDPLDCGIAESEFGVGTREYQRSAVARCATELGPRAAGYTTAVTADDFDAVRAHLGIDKVIAYGSSYGTYLMTVYAQRHPEHVQSVVLAGAYPLRFDPMQRPNAEAVDLTLRRICLRSGACDGEVAVVDLRSVATRLRTTPITVGSVLVTEGEFGNLVFEGATSDVGSDPAEMTPLGRLPAALHAAAAGDDTVLRSVLRDIISADQDSDGDDNDDLYVTVACNDYLTLWSQDADAATRDAQYRGALAGQGRLGSFGAQGFADAQHDGGDVCIRWPGLPHHQRPDEVVASLPPVPALVLSGDLDAVTPDVNGRLAAQQFPRGTFVEVPNLGHTPDNEPGGCVADIVEQFLRTGATGSALACLDHIAPIKVAPVR</sequence>
<keyword evidence="4" id="KW-1185">Reference proteome</keyword>
<dbReference type="Pfam" id="PF08386">
    <property type="entry name" value="Abhydrolase_4"/>
    <property type="match status" value="1"/>
</dbReference>
<dbReference type="Proteomes" id="UP000034150">
    <property type="component" value="Unassembled WGS sequence"/>
</dbReference>
<proteinExistence type="predicted"/>
<comment type="caution">
    <text evidence="3">The sequence shown here is derived from an EMBL/GenBank/DDBJ whole genome shotgun (WGS) entry which is preliminary data.</text>
</comment>
<feature type="domain" description="AB hydrolase-1" evidence="1">
    <location>
        <begin position="101"/>
        <end position="242"/>
    </location>
</feature>
<evidence type="ECO:0000313" key="4">
    <source>
        <dbReference type="Proteomes" id="UP000034150"/>
    </source>
</evidence>
<dbReference type="GO" id="GO:0003824">
    <property type="term" value="F:catalytic activity"/>
    <property type="evidence" value="ECO:0007669"/>
    <property type="project" value="UniProtKB-ARBA"/>
</dbReference>
<reference evidence="3 4" key="1">
    <citation type="journal article" date="2015" name="Genome Announc.">
        <title>Draft Genome Sequence of Mycobacterium obuense Strain UC1, Isolated from Patient Sputum.</title>
        <authorList>
            <person name="Greninger A.L."/>
            <person name="Cunningham G."/>
            <person name="Hsu E.D."/>
            <person name="Yu J.M."/>
            <person name="Chiu C.Y."/>
            <person name="Miller S."/>
        </authorList>
    </citation>
    <scope>NUCLEOTIDE SEQUENCE [LARGE SCALE GENOMIC DNA]</scope>
    <source>
        <strain evidence="3 4">UC1</strain>
    </source>
</reference>
<dbReference type="PATRIC" id="fig|1807.13.peg.4247"/>
<name>A0A0M2K2C9_9MYCO</name>
<evidence type="ECO:0000313" key="3">
    <source>
        <dbReference type="EMBL" id="KKF01086.1"/>
    </source>
</evidence>
<dbReference type="InterPro" id="IPR000073">
    <property type="entry name" value="AB_hydrolase_1"/>
</dbReference>
<dbReference type="GO" id="GO:0016020">
    <property type="term" value="C:membrane"/>
    <property type="evidence" value="ECO:0007669"/>
    <property type="project" value="TreeGrafter"/>
</dbReference>
<dbReference type="EMBL" id="LAUZ02000057">
    <property type="protein sequence ID" value="KKF01086.1"/>
    <property type="molecule type" value="Genomic_DNA"/>
</dbReference>
<evidence type="ECO:0008006" key="5">
    <source>
        <dbReference type="Google" id="ProtNLM"/>
    </source>
</evidence>
<dbReference type="Pfam" id="PF00561">
    <property type="entry name" value="Abhydrolase_1"/>
    <property type="match status" value="1"/>
</dbReference>
<dbReference type="PANTHER" id="PTHR43798">
    <property type="entry name" value="MONOACYLGLYCEROL LIPASE"/>
    <property type="match status" value="1"/>
</dbReference>
<organism evidence="3 4">
    <name type="scientific">Mycolicibacterium obuense</name>
    <dbReference type="NCBI Taxonomy" id="1807"/>
    <lineage>
        <taxon>Bacteria</taxon>
        <taxon>Bacillati</taxon>
        <taxon>Actinomycetota</taxon>
        <taxon>Actinomycetes</taxon>
        <taxon>Mycobacteriales</taxon>
        <taxon>Mycobacteriaceae</taxon>
        <taxon>Mycolicibacterium</taxon>
    </lineage>
</organism>
<dbReference type="InterPro" id="IPR013595">
    <property type="entry name" value="Pept_S33_TAP-like_C"/>
</dbReference>
<dbReference type="InterPro" id="IPR029058">
    <property type="entry name" value="AB_hydrolase_fold"/>
</dbReference>
<evidence type="ECO:0000259" key="2">
    <source>
        <dbReference type="Pfam" id="PF08386"/>
    </source>
</evidence>
<accession>A0A0M2K2C9</accession>